<dbReference type="GO" id="GO:0006508">
    <property type="term" value="P:proteolysis"/>
    <property type="evidence" value="ECO:0007669"/>
    <property type="project" value="UniProtKB-UniRule"/>
</dbReference>
<feature type="binding site" evidence="9">
    <location>
        <position position="272"/>
    </location>
    <ligand>
        <name>Zn(2+)</name>
        <dbReference type="ChEBI" id="CHEBI:29105"/>
        <note>catalytic</note>
    </ligand>
</feature>
<dbReference type="GO" id="GO:0004181">
    <property type="term" value="F:metallocarboxypeptidase activity"/>
    <property type="evidence" value="ECO:0007669"/>
    <property type="project" value="UniProtKB-UniRule"/>
</dbReference>
<dbReference type="PANTHER" id="PTHR34217">
    <property type="entry name" value="METAL-DEPENDENT CARBOXYPEPTIDASE"/>
    <property type="match status" value="1"/>
</dbReference>
<feature type="binding site" evidence="9">
    <location>
        <position position="268"/>
    </location>
    <ligand>
        <name>Zn(2+)</name>
        <dbReference type="ChEBI" id="CHEBI:29105"/>
        <note>catalytic</note>
    </ligand>
</feature>
<dbReference type="FunFam" id="1.10.1370.30:FF:000003">
    <property type="entry name" value="Thermostable carboxypeptidase 1"/>
    <property type="match status" value="1"/>
</dbReference>
<proteinExistence type="inferred from homology"/>
<dbReference type="PROSITE" id="PS52034">
    <property type="entry name" value="PEPTIDASE_M32"/>
    <property type="match status" value="1"/>
</dbReference>
<comment type="function">
    <text evidence="8">Broad specificity carboxypetidase that releases amino acids sequentially from the C-terminus, including neutral, aromatic, polar and basic residues.</text>
</comment>
<evidence type="ECO:0000313" key="11">
    <source>
        <dbReference type="EMBL" id="OPX49952.1"/>
    </source>
</evidence>
<evidence type="ECO:0000256" key="2">
    <source>
        <dbReference type="ARBA" id="ARBA00022670"/>
    </source>
</evidence>
<feature type="binding site" evidence="9">
    <location>
        <position position="298"/>
    </location>
    <ligand>
        <name>Zn(2+)</name>
        <dbReference type="ChEBI" id="CHEBI:29105"/>
        <note>catalytic</note>
    </ligand>
</feature>
<keyword evidence="3 8" id="KW-0479">Metal-binding</keyword>
<evidence type="ECO:0000256" key="4">
    <source>
        <dbReference type="ARBA" id="ARBA00022801"/>
    </source>
</evidence>
<name>A0A1V4T055_9CLOT</name>
<keyword evidence="5 8" id="KW-0482">Metalloprotease</keyword>
<protein>
    <recommendedName>
        <fullName evidence="8">Metal-dependent carboxypeptidase</fullName>
        <ecNumber evidence="8">3.4.17.19</ecNumber>
    </recommendedName>
</protein>
<comment type="caution">
    <text evidence="11">The sequence shown here is derived from an EMBL/GenBank/DDBJ whole genome shotgun (WGS) entry which is preliminary data.</text>
</comment>
<dbReference type="Pfam" id="PF02074">
    <property type="entry name" value="Peptidase_M32"/>
    <property type="match status" value="1"/>
</dbReference>
<comment type="catalytic activity">
    <reaction evidence="6 8">
        <text>Release of a C-terminal amino acid with broad specificity, except for -Pro.</text>
        <dbReference type="EC" id="3.4.17.19"/>
    </reaction>
</comment>
<reference evidence="11 12" key="1">
    <citation type="submission" date="2016-02" db="EMBL/GenBank/DDBJ databases">
        <title>Genome sequence of Clostridium thermobutyricum DSM 4928.</title>
        <authorList>
            <person name="Poehlein A."/>
            <person name="Daniel R."/>
        </authorList>
    </citation>
    <scope>NUCLEOTIDE SEQUENCE [LARGE SCALE GENOMIC DNA]</scope>
    <source>
        <strain evidence="11 12">DSM 4928</strain>
    </source>
</reference>
<dbReference type="EMBL" id="LTAY01000020">
    <property type="protein sequence ID" value="OPX49952.1"/>
    <property type="molecule type" value="Genomic_DNA"/>
</dbReference>
<dbReference type="PIRSF" id="PIRSF006615">
    <property type="entry name" value="Zn_crbxpep_Taq"/>
    <property type="match status" value="1"/>
</dbReference>
<feature type="active site" description="Proton donor/acceptor" evidence="10">
    <location>
        <position position="269"/>
    </location>
</feature>
<dbReference type="SUPFAM" id="SSF55486">
    <property type="entry name" value="Metalloproteases ('zincins'), catalytic domain"/>
    <property type="match status" value="1"/>
</dbReference>
<evidence type="ECO:0000256" key="5">
    <source>
        <dbReference type="ARBA" id="ARBA00023049"/>
    </source>
</evidence>
<dbReference type="CDD" id="cd06460">
    <property type="entry name" value="M32_Taq"/>
    <property type="match status" value="1"/>
</dbReference>
<accession>A0A1V4T055</accession>
<dbReference type="Gene3D" id="1.10.1370.30">
    <property type="match status" value="1"/>
</dbReference>
<dbReference type="GO" id="GO:0008270">
    <property type="term" value="F:zinc ion binding"/>
    <property type="evidence" value="ECO:0007669"/>
    <property type="project" value="UniProtKB-ARBA"/>
</dbReference>
<dbReference type="InterPro" id="IPR001333">
    <property type="entry name" value="Peptidase_M32_Taq"/>
</dbReference>
<dbReference type="AlphaFoldDB" id="A0A1V4T055"/>
<evidence type="ECO:0000256" key="9">
    <source>
        <dbReference type="PIRSR" id="PIRSR006615-1"/>
    </source>
</evidence>
<organism evidence="11 12">
    <name type="scientific">Clostridium thermobutyricum DSM 4928</name>
    <dbReference type="NCBI Taxonomy" id="1121339"/>
    <lineage>
        <taxon>Bacteria</taxon>
        <taxon>Bacillati</taxon>
        <taxon>Bacillota</taxon>
        <taxon>Clostridia</taxon>
        <taxon>Eubacteriales</taxon>
        <taxon>Clostridiaceae</taxon>
        <taxon>Clostridium</taxon>
    </lineage>
</organism>
<evidence type="ECO:0000256" key="7">
    <source>
        <dbReference type="ARBA" id="ARBA00061580"/>
    </source>
</evidence>
<keyword evidence="4 8" id="KW-0378">Hydrolase</keyword>
<keyword evidence="9" id="KW-0862">Zinc</keyword>
<dbReference type="Proteomes" id="UP000191448">
    <property type="component" value="Unassembled WGS sequence"/>
</dbReference>
<evidence type="ECO:0000256" key="8">
    <source>
        <dbReference type="PIRNR" id="PIRNR006615"/>
    </source>
</evidence>
<keyword evidence="1 8" id="KW-0121">Carboxypeptidase</keyword>
<dbReference type="PRINTS" id="PR00998">
    <property type="entry name" value="CRBOXYPTASET"/>
</dbReference>
<dbReference type="PANTHER" id="PTHR34217:SF1">
    <property type="entry name" value="CARBOXYPEPTIDASE 1"/>
    <property type="match status" value="1"/>
</dbReference>
<evidence type="ECO:0000256" key="1">
    <source>
        <dbReference type="ARBA" id="ARBA00022645"/>
    </source>
</evidence>
<evidence type="ECO:0000256" key="6">
    <source>
        <dbReference type="ARBA" id="ARBA00052755"/>
    </source>
</evidence>
<sequence>MVGEYMKEKLKELKLELDKIGKMNSALELIYWDMQTKMPKKAIEQRSGIIEHISGEIFNMTTSDKMGEILEYFSGNIEELSDMDKAIIKYAKKNYEQTKRIPDKRYREFIVASAISEGAWEEAKEKKDFEIFKPHLKKMIDFQREFAEYYGYKEEKYDALLDRYEEGLTVNELDRVFSELKDGIFKILKKIERSGKIVNKDFFIGNFSKEEQEKFSLFVLNKMGYDFEKGRLDESMHPFTIGFGNKDVRITTNYDNPDFTNALFSCIHEGGHGIYDQNIPDELQNTGLDTGLSMSIHESQSRFYENIIGRSEEFWEYFFPYAKYQFKEFENVSFKEFYEGINKVSSSLIRTEADELTYSIHIIIRYEIEKALISGELDIDNVKEEWNKKYKEYLGVEPKDDSEGILQDVHWSDGSFGYFPSYALGNLYGAQMLNTMEKDYKELYNDLKVGELSYIKKWLNENVHKYGAIYSPKELIKRISGEELNPIYFLEYLNKKYSRIYKF</sequence>
<evidence type="ECO:0000256" key="10">
    <source>
        <dbReference type="PIRSR" id="PIRSR006615-2"/>
    </source>
</evidence>
<comment type="cofactor">
    <cofactor evidence="9">
        <name>Zn(2+)</name>
        <dbReference type="ChEBI" id="CHEBI:29105"/>
    </cofactor>
    <text evidence="9">Binds 1 zinc ion per subunit.</text>
</comment>
<evidence type="ECO:0000256" key="3">
    <source>
        <dbReference type="ARBA" id="ARBA00022723"/>
    </source>
</evidence>
<comment type="similarity">
    <text evidence="7 8">Belongs to the peptidase M32 family.</text>
</comment>
<evidence type="ECO:0000313" key="12">
    <source>
        <dbReference type="Proteomes" id="UP000191448"/>
    </source>
</evidence>
<gene>
    <name evidence="11" type="primary">ypwA</name>
    <name evidence="11" type="ORF">CLTHE_04330</name>
</gene>
<keyword evidence="2 8" id="KW-0645">Protease</keyword>
<dbReference type="EC" id="3.4.17.19" evidence="8"/>